<dbReference type="OrthoDB" id="440553at2759"/>
<dbReference type="PANTHER" id="PTHR23502">
    <property type="entry name" value="MAJOR FACILITATOR SUPERFAMILY"/>
    <property type="match status" value="1"/>
</dbReference>
<feature type="region of interest" description="Disordered" evidence="6">
    <location>
        <begin position="509"/>
        <end position="546"/>
    </location>
</feature>
<feature type="compositionally biased region" description="Low complexity" evidence="6">
    <location>
        <begin position="193"/>
        <end position="212"/>
    </location>
</feature>
<feature type="region of interest" description="Disordered" evidence="6">
    <location>
        <begin position="748"/>
        <end position="771"/>
    </location>
</feature>
<dbReference type="SUPFAM" id="SSF103473">
    <property type="entry name" value="MFS general substrate transporter"/>
    <property type="match status" value="1"/>
</dbReference>
<dbReference type="InterPro" id="IPR036259">
    <property type="entry name" value="MFS_trans_sf"/>
</dbReference>
<evidence type="ECO:0000256" key="6">
    <source>
        <dbReference type="SAM" id="MobiDB-lite"/>
    </source>
</evidence>
<feature type="compositionally biased region" description="Basic and acidic residues" evidence="6">
    <location>
        <begin position="509"/>
        <end position="533"/>
    </location>
</feature>
<dbReference type="InterPro" id="IPR011701">
    <property type="entry name" value="MFS"/>
</dbReference>
<dbReference type="Pfam" id="PF07690">
    <property type="entry name" value="MFS_1"/>
    <property type="match status" value="1"/>
</dbReference>
<dbReference type="GO" id="GO:0005886">
    <property type="term" value="C:plasma membrane"/>
    <property type="evidence" value="ECO:0007669"/>
    <property type="project" value="TreeGrafter"/>
</dbReference>
<dbReference type="EMBL" id="KN823111">
    <property type="protein sequence ID" value="KIO22371.1"/>
    <property type="molecule type" value="Genomic_DNA"/>
</dbReference>
<feature type="transmembrane region" description="Helical" evidence="7">
    <location>
        <begin position="650"/>
        <end position="672"/>
    </location>
</feature>
<evidence type="ECO:0000256" key="5">
    <source>
        <dbReference type="ARBA" id="ARBA00023136"/>
    </source>
</evidence>
<evidence type="ECO:0000256" key="2">
    <source>
        <dbReference type="ARBA" id="ARBA00022448"/>
    </source>
</evidence>
<feature type="transmembrane region" description="Helical" evidence="7">
    <location>
        <begin position="589"/>
        <end position="614"/>
    </location>
</feature>
<feature type="transmembrane region" description="Helical" evidence="7">
    <location>
        <begin position="326"/>
        <end position="344"/>
    </location>
</feature>
<keyword evidence="5 7" id="KW-0472">Membrane</keyword>
<feature type="region of interest" description="Disordered" evidence="6">
    <location>
        <begin position="808"/>
        <end position="828"/>
    </location>
</feature>
<feature type="region of interest" description="Disordered" evidence="6">
    <location>
        <begin position="870"/>
        <end position="899"/>
    </location>
</feature>
<keyword evidence="3 7" id="KW-0812">Transmembrane</keyword>
<evidence type="ECO:0000256" key="4">
    <source>
        <dbReference type="ARBA" id="ARBA00022989"/>
    </source>
</evidence>
<feature type="transmembrane region" description="Helical" evidence="7">
    <location>
        <begin position="560"/>
        <end position="577"/>
    </location>
</feature>
<feature type="transmembrane region" description="Helical" evidence="7">
    <location>
        <begin position="426"/>
        <end position="451"/>
    </location>
</feature>
<feature type="transmembrane region" description="Helical" evidence="7">
    <location>
        <begin position="471"/>
        <end position="490"/>
    </location>
</feature>
<feature type="transmembrane region" description="Helical" evidence="7">
    <location>
        <begin position="626"/>
        <end position="644"/>
    </location>
</feature>
<comment type="subcellular location">
    <subcellularLocation>
        <location evidence="1">Membrane</location>
        <topology evidence="1">Multi-pass membrane protein</topology>
    </subcellularLocation>
</comment>
<organism evidence="8 9">
    <name type="scientific">Tulasnella calospora MUT 4182</name>
    <dbReference type="NCBI Taxonomy" id="1051891"/>
    <lineage>
        <taxon>Eukaryota</taxon>
        <taxon>Fungi</taxon>
        <taxon>Dikarya</taxon>
        <taxon>Basidiomycota</taxon>
        <taxon>Agaricomycotina</taxon>
        <taxon>Agaricomycetes</taxon>
        <taxon>Cantharellales</taxon>
        <taxon>Tulasnellaceae</taxon>
        <taxon>Tulasnella</taxon>
    </lineage>
</organism>
<proteinExistence type="predicted"/>
<accession>A0A0C3QBC7</accession>
<keyword evidence="4 7" id="KW-1133">Transmembrane helix</keyword>
<dbReference type="GO" id="GO:0022857">
    <property type="term" value="F:transmembrane transporter activity"/>
    <property type="evidence" value="ECO:0007669"/>
    <property type="project" value="InterPro"/>
</dbReference>
<dbReference type="PANTHER" id="PTHR23502:SF51">
    <property type="entry name" value="QUINIDINE RESISTANCE PROTEIN 1-RELATED"/>
    <property type="match status" value="1"/>
</dbReference>
<keyword evidence="9" id="KW-1185">Reference proteome</keyword>
<name>A0A0C3QBC7_9AGAM</name>
<keyword evidence="2" id="KW-0813">Transport</keyword>
<dbReference type="AlphaFoldDB" id="A0A0C3QBC7"/>
<feature type="transmembrane region" description="Helical" evidence="7">
    <location>
        <begin position="258"/>
        <end position="279"/>
    </location>
</feature>
<dbReference type="Proteomes" id="UP000054248">
    <property type="component" value="Unassembled WGS sequence"/>
</dbReference>
<gene>
    <name evidence="8" type="ORF">M407DRAFT_9957</name>
</gene>
<dbReference type="HOGENOM" id="CLU_307804_0_0_1"/>
<feature type="transmembrane region" description="Helical" evidence="7">
    <location>
        <begin position="291"/>
        <end position="314"/>
    </location>
</feature>
<feature type="transmembrane region" description="Helical" evidence="7">
    <location>
        <begin position="350"/>
        <end position="375"/>
    </location>
</feature>
<dbReference type="STRING" id="1051891.A0A0C3QBC7"/>
<evidence type="ECO:0000313" key="9">
    <source>
        <dbReference type="Proteomes" id="UP000054248"/>
    </source>
</evidence>
<reference evidence="8 9" key="1">
    <citation type="submission" date="2014-04" db="EMBL/GenBank/DDBJ databases">
        <authorList>
            <consortium name="DOE Joint Genome Institute"/>
            <person name="Kuo A."/>
            <person name="Girlanda M."/>
            <person name="Perotto S."/>
            <person name="Kohler A."/>
            <person name="Nagy L.G."/>
            <person name="Floudas D."/>
            <person name="Copeland A."/>
            <person name="Barry K.W."/>
            <person name="Cichocki N."/>
            <person name="Veneault-Fourrey C."/>
            <person name="LaButti K."/>
            <person name="Lindquist E.A."/>
            <person name="Lipzen A."/>
            <person name="Lundell T."/>
            <person name="Morin E."/>
            <person name="Murat C."/>
            <person name="Sun H."/>
            <person name="Tunlid A."/>
            <person name="Henrissat B."/>
            <person name="Grigoriev I.V."/>
            <person name="Hibbett D.S."/>
            <person name="Martin F."/>
            <person name="Nordberg H.P."/>
            <person name="Cantor M.N."/>
            <person name="Hua S.X."/>
        </authorList>
    </citation>
    <scope>NUCLEOTIDE SEQUENCE [LARGE SCALE GENOMIC DNA]</scope>
    <source>
        <strain evidence="8 9">MUT 4182</strain>
    </source>
</reference>
<evidence type="ECO:0000313" key="8">
    <source>
        <dbReference type="EMBL" id="KIO22371.1"/>
    </source>
</evidence>
<reference evidence="9" key="2">
    <citation type="submission" date="2015-01" db="EMBL/GenBank/DDBJ databases">
        <title>Evolutionary Origins and Diversification of the Mycorrhizal Mutualists.</title>
        <authorList>
            <consortium name="DOE Joint Genome Institute"/>
            <consortium name="Mycorrhizal Genomics Consortium"/>
            <person name="Kohler A."/>
            <person name="Kuo A."/>
            <person name="Nagy L.G."/>
            <person name="Floudas D."/>
            <person name="Copeland A."/>
            <person name="Barry K.W."/>
            <person name="Cichocki N."/>
            <person name="Veneault-Fourrey C."/>
            <person name="LaButti K."/>
            <person name="Lindquist E.A."/>
            <person name="Lipzen A."/>
            <person name="Lundell T."/>
            <person name="Morin E."/>
            <person name="Murat C."/>
            <person name="Riley R."/>
            <person name="Ohm R."/>
            <person name="Sun H."/>
            <person name="Tunlid A."/>
            <person name="Henrissat B."/>
            <person name="Grigoriev I.V."/>
            <person name="Hibbett D.S."/>
            <person name="Martin F."/>
        </authorList>
    </citation>
    <scope>NUCLEOTIDE SEQUENCE [LARGE SCALE GENOMIC DNA]</scope>
    <source>
        <strain evidence="9">MUT 4182</strain>
    </source>
</reference>
<evidence type="ECO:0008006" key="10">
    <source>
        <dbReference type="Google" id="ProtNLM"/>
    </source>
</evidence>
<feature type="compositionally biased region" description="Polar residues" evidence="6">
    <location>
        <begin position="759"/>
        <end position="770"/>
    </location>
</feature>
<protein>
    <recommendedName>
        <fullName evidence="10">Major facilitator superfamily (MFS) profile domain-containing protein</fullName>
    </recommendedName>
</protein>
<feature type="region of interest" description="Disordered" evidence="6">
    <location>
        <begin position="188"/>
        <end position="213"/>
    </location>
</feature>
<evidence type="ECO:0000256" key="1">
    <source>
        <dbReference type="ARBA" id="ARBA00004141"/>
    </source>
</evidence>
<feature type="compositionally biased region" description="Low complexity" evidence="6">
    <location>
        <begin position="870"/>
        <end position="890"/>
    </location>
</feature>
<evidence type="ECO:0000256" key="3">
    <source>
        <dbReference type="ARBA" id="ARBA00022692"/>
    </source>
</evidence>
<evidence type="ECO:0000256" key="7">
    <source>
        <dbReference type="SAM" id="Phobius"/>
    </source>
</evidence>
<dbReference type="Gene3D" id="1.20.1250.20">
    <property type="entry name" value="MFS general substrate transporter like domains"/>
    <property type="match status" value="1"/>
</dbReference>
<sequence length="960" mass="103017">MVHDGALLRGVGDLKSGVRASNTERGSRGTSGIRLRAPSEATIGYLKSYYVIISENYYITRLNGSSSPPKLPKRTIFERLLGSEEKQISLSLSGLFKTVARPESPGPFLSDLRAWDVAWNRGIALPLTIPGSVEQTNPLEAEVGPKPGLRTKPHAHPRYTSLPTFRIISPSSARPSILMVSVDEAEDHNHDLSMSTPTSTIMTTPTTTAESTAADHDKDVEIGVGCKSDPPLPCDSGGGGGANTVAPPFSVFTRGEKWALISMAALAGFYSPLTANVYFPAIPLLSEDFGVSISLMNLTITVYLIFQGISPMLWAPLADTKGRRPIFLICLSILSVTCIALALVPTSKWWLLLIFRCLQASGSASTIALGSGVVADIATPSERGGFLGFTLLGALVDLDGASSVLQMGPCIAPAPQTKPPLRSNPFLLFLEPDVMFMLLSAALTYCLFVTIQSTTSLLFQQAYPSSLDQMQVGLCFLPMGLGALLSSAFTGKQLDWEYKRCRRQWEEKRKAKWEEERRETGSEKQRGSGKGDADPESPTLPPPTKEDELTFHVEAVRLRWSFLYTALTVASCIGYGWSLDRRAHMAVPLVIQFVAGWAVVGQMNSFQTLLIDVLPGQGSSTTAINNFIRCLLGAGLISIINLIIDAIGAGWTYTLLSLIGAVAIPIFTLVVIRKTLESVVEMMLMNYFYALSEKAIGESSPVLAENSGSGSGGDLVQAPHPAELKDVMDRLIAKLRLQASSVAVDGNPNKKSARDLVGTPTTGYGQSSNVPSPPILMENNIMLPVPQHPLETKSKKNFADSHMESRLVSTNPGGKNHQTPGGLVPDSTEDDAEIWQLWMRMRDAILIEERSAAGPSSEIGSASLTVFPRSSADATTATSPTTSAGPRTPSDTSAVEFPQPSPLRACFSTPLLSTPERGRFVELFNTDGVSVVPWAENRVIANAACQACSPAGVPGQKSCS</sequence>
<feature type="compositionally biased region" description="Polar residues" evidence="6">
    <location>
        <begin position="808"/>
        <end position="819"/>
    </location>
</feature>